<evidence type="ECO:0000256" key="3">
    <source>
        <dbReference type="ARBA" id="ARBA00022833"/>
    </source>
</evidence>
<feature type="compositionally biased region" description="Pro residues" evidence="4">
    <location>
        <begin position="212"/>
        <end position="221"/>
    </location>
</feature>
<evidence type="ECO:0000313" key="5">
    <source>
        <dbReference type="EMBL" id="KAJ8261494.1"/>
    </source>
</evidence>
<keyword evidence="6" id="KW-1185">Reference proteome</keyword>
<feature type="compositionally biased region" description="Low complexity" evidence="4">
    <location>
        <begin position="310"/>
        <end position="319"/>
    </location>
</feature>
<dbReference type="InterPro" id="IPR051520">
    <property type="entry name" value="Elbow/Noc_ZnFinger"/>
</dbReference>
<feature type="compositionally biased region" description="Low complexity" evidence="4">
    <location>
        <begin position="261"/>
        <end position="285"/>
    </location>
</feature>
<evidence type="ECO:0000256" key="4">
    <source>
        <dbReference type="SAM" id="MobiDB-lite"/>
    </source>
</evidence>
<keyword evidence="3" id="KW-0862">Zinc</keyword>
<dbReference type="PANTHER" id="PTHR12522:SF2">
    <property type="entry name" value="ZINC FINGER PROTEIN 703"/>
    <property type="match status" value="1"/>
</dbReference>
<gene>
    <name evidence="5" type="ORF">COCON_G00172170</name>
</gene>
<proteinExistence type="predicted"/>
<organism evidence="5 6">
    <name type="scientific">Conger conger</name>
    <name type="common">Conger eel</name>
    <name type="synonym">Muraena conger</name>
    <dbReference type="NCBI Taxonomy" id="82655"/>
    <lineage>
        <taxon>Eukaryota</taxon>
        <taxon>Metazoa</taxon>
        <taxon>Chordata</taxon>
        <taxon>Craniata</taxon>
        <taxon>Vertebrata</taxon>
        <taxon>Euteleostomi</taxon>
        <taxon>Actinopterygii</taxon>
        <taxon>Neopterygii</taxon>
        <taxon>Teleostei</taxon>
        <taxon>Anguilliformes</taxon>
        <taxon>Congridae</taxon>
        <taxon>Conger</taxon>
    </lineage>
</organism>
<reference evidence="5" key="1">
    <citation type="journal article" date="2023" name="Science">
        <title>Genome structures resolve the early diversification of teleost fishes.</title>
        <authorList>
            <person name="Parey E."/>
            <person name="Louis A."/>
            <person name="Montfort J."/>
            <person name="Bouchez O."/>
            <person name="Roques C."/>
            <person name="Iampietro C."/>
            <person name="Lluch J."/>
            <person name="Castinel A."/>
            <person name="Donnadieu C."/>
            <person name="Desvignes T."/>
            <person name="Floi Bucao C."/>
            <person name="Jouanno E."/>
            <person name="Wen M."/>
            <person name="Mejri S."/>
            <person name="Dirks R."/>
            <person name="Jansen H."/>
            <person name="Henkel C."/>
            <person name="Chen W.J."/>
            <person name="Zahm M."/>
            <person name="Cabau C."/>
            <person name="Klopp C."/>
            <person name="Thompson A.W."/>
            <person name="Robinson-Rechavi M."/>
            <person name="Braasch I."/>
            <person name="Lecointre G."/>
            <person name="Bobe J."/>
            <person name="Postlethwait J.H."/>
            <person name="Berthelot C."/>
            <person name="Roest Crollius H."/>
            <person name="Guiguen Y."/>
        </authorList>
    </citation>
    <scope>NUCLEOTIDE SEQUENCE</scope>
    <source>
        <strain evidence="5">Concon-B</strain>
    </source>
</reference>
<evidence type="ECO:0008006" key="7">
    <source>
        <dbReference type="Google" id="ProtNLM"/>
    </source>
</evidence>
<dbReference type="OrthoDB" id="10054079at2759"/>
<comment type="caution">
    <text evidence="5">The sequence shown here is derived from an EMBL/GenBank/DDBJ whole genome shotgun (WGS) entry which is preliminary data.</text>
</comment>
<dbReference type="PANTHER" id="PTHR12522">
    <property type="entry name" value="ZINC-FINGER PROTEIN NOLZ1-RELATED"/>
    <property type="match status" value="1"/>
</dbReference>
<evidence type="ECO:0000256" key="2">
    <source>
        <dbReference type="ARBA" id="ARBA00022771"/>
    </source>
</evidence>
<dbReference type="GO" id="GO:0008270">
    <property type="term" value="F:zinc ion binding"/>
    <property type="evidence" value="ECO:0007669"/>
    <property type="project" value="UniProtKB-KW"/>
</dbReference>
<evidence type="ECO:0000256" key="1">
    <source>
        <dbReference type="ARBA" id="ARBA00022723"/>
    </source>
</evidence>
<dbReference type="EMBL" id="JAFJMO010000012">
    <property type="protein sequence ID" value="KAJ8261494.1"/>
    <property type="molecule type" value="Genomic_DNA"/>
</dbReference>
<feature type="compositionally biased region" description="Gly residues" evidence="4">
    <location>
        <begin position="180"/>
        <end position="192"/>
    </location>
</feature>
<dbReference type="Proteomes" id="UP001152803">
    <property type="component" value="Unassembled WGS sequence"/>
</dbReference>
<dbReference type="GO" id="GO:0005634">
    <property type="term" value="C:nucleus"/>
    <property type="evidence" value="ECO:0007669"/>
    <property type="project" value="TreeGrafter"/>
</dbReference>
<sequence>MNGPAGGFKAHQKRNRTPERGDDNCGGNSADLGQVGIKNSPVFLLPPSDPIRQAKRLPLRVLKMLTAHASHMLHPEYLQPLTSAPISIELDAKKSPLALLAQTCSQIGKPDPPPATKLGPLSASGLGDKEAPGRPSGSALKLGEPGPPPEDKCSFKPYSKVGGECRKEGGGVTDKAGFRLAGGGGGGGGGACAGRSPHTPSLPTPRKRRTRPPSPAFPPPRRPLHTDPKPAPPRSDSPPSDCGGGGASRKEAEPCKPSPDANANAANSANARASANSSTGSSASSPHPESQPLQPGHVAPVSPYKPAHPLFPLSSPSPSGMGYHGSIVGAYA</sequence>
<evidence type="ECO:0000313" key="6">
    <source>
        <dbReference type="Proteomes" id="UP001152803"/>
    </source>
</evidence>
<name>A0A9Q1D8Y1_CONCO</name>
<feature type="region of interest" description="Disordered" evidence="4">
    <location>
        <begin position="106"/>
        <end position="332"/>
    </location>
</feature>
<protein>
    <recommendedName>
        <fullName evidence="7">Zinc finger protein 503</fullName>
    </recommendedName>
</protein>
<feature type="region of interest" description="Disordered" evidence="4">
    <location>
        <begin position="1"/>
        <end position="32"/>
    </location>
</feature>
<keyword evidence="2" id="KW-0863">Zinc-finger</keyword>
<dbReference type="AlphaFoldDB" id="A0A9Q1D8Y1"/>
<keyword evidence="1" id="KW-0479">Metal-binding</keyword>
<feature type="non-terminal residue" evidence="5">
    <location>
        <position position="332"/>
    </location>
</feature>
<accession>A0A9Q1D8Y1</accession>
<dbReference type="GO" id="GO:0045892">
    <property type="term" value="P:negative regulation of DNA-templated transcription"/>
    <property type="evidence" value="ECO:0007669"/>
    <property type="project" value="TreeGrafter"/>
</dbReference>